<keyword evidence="6" id="KW-0482">Metalloprotease</keyword>
<evidence type="ECO:0000259" key="7">
    <source>
        <dbReference type="Pfam" id="PF01551"/>
    </source>
</evidence>
<proteinExistence type="predicted"/>
<dbReference type="CDD" id="cd12797">
    <property type="entry name" value="M23_peptidase"/>
    <property type="match status" value="1"/>
</dbReference>
<name>C3XB45_OXAFO</name>
<comment type="cofactor">
    <cofactor evidence="1">
        <name>Zn(2+)</name>
        <dbReference type="ChEBI" id="CHEBI:29105"/>
    </cofactor>
</comment>
<dbReference type="AlphaFoldDB" id="C3XB45"/>
<dbReference type="eggNOG" id="COG0739">
    <property type="taxonomic scope" value="Bacteria"/>
</dbReference>
<dbReference type="MEROPS" id="M23.009"/>
<evidence type="ECO:0000313" key="10">
    <source>
        <dbReference type="Proteomes" id="UP000005089"/>
    </source>
</evidence>
<evidence type="ECO:0000256" key="3">
    <source>
        <dbReference type="ARBA" id="ARBA00022723"/>
    </source>
</evidence>
<dbReference type="STRING" id="847.BRW83_0655"/>
<keyword evidence="4 9" id="KW-0378">Hydrolase</keyword>
<dbReference type="PANTHER" id="PTHR21666">
    <property type="entry name" value="PEPTIDASE-RELATED"/>
    <property type="match status" value="1"/>
</dbReference>
<keyword evidence="3" id="KW-0479">Metal-binding</keyword>
<evidence type="ECO:0000256" key="5">
    <source>
        <dbReference type="ARBA" id="ARBA00022833"/>
    </source>
</evidence>
<dbReference type="GO" id="GO:0046872">
    <property type="term" value="F:metal ion binding"/>
    <property type="evidence" value="ECO:0007669"/>
    <property type="project" value="UniProtKB-KW"/>
</dbReference>
<dbReference type="OrthoDB" id="9815245at2"/>
<dbReference type="SUPFAM" id="SSF51261">
    <property type="entry name" value="Duplicated hybrid motif"/>
    <property type="match status" value="1"/>
</dbReference>
<dbReference type="InterPro" id="IPR050570">
    <property type="entry name" value="Cell_wall_metabolism_enzyme"/>
</dbReference>
<dbReference type="Proteomes" id="UP000005089">
    <property type="component" value="Unassembled WGS sequence"/>
</dbReference>
<reference evidence="9 10" key="1">
    <citation type="submission" date="2009-02" db="EMBL/GenBank/DDBJ databases">
        <title>The Genome Sequence of Oxalobacter formigenes OXCC13.</title>
        <authorList>
            <consortium name="The Broad Institute Genome Sequencing Platform"/>
            <person name="Ward D."/>
            <person name="Young S.K."/>
            <person name="Kodira C.D."/>
            <person name="Zeng Q."/>
            <person name="Koehrsen M."/>
            <person name="Alvarado L."/>
            <person name="Berlin A."/>
            <person name="Borenstein D."/>
            <person name="Chen Z."/>
            <person name="Engels R."/>
            <person name="Freedman E."/>
            <person name="Gellesch M."/>
            <person name="Goldberg J."/>
            <person name="Griggs A."/>
            <person name="Gujja S."/>
            <person name="Heiman D."/>
            <person name="Hepburn T."/>
            <person name="Howarth C."/>
            <person name="Jen D."/>
            <person name="Larson L."/>
            <person name="Lewis B."/>
            <person name="Mehta T."/>
            <person name="Park D."/>
            <person name="Pearson M."/>
            <person name="Roberts A."/>
            <person name="Saif S."/>
            <person name="Shea T."/>
            <person name="Shenoy N."/>
            <person name="Sisk P."/>
            <person name="Stolte C."/>
            <person name="Sykes S."/>
            <person name="Walk T."/>
            <person name="White J."/>
            <person name="Yandava C."/>
            <person name="Allison M.J."/>
            <person name="Lander E."/>
            <person name="Nusbaum C."/>
            <person name="Galagan J."/>
            <person name="Birren B."/>
        </authorList>
    </citation>
    <scope>NUCLEOTIDE SEQUENCE [LARGE SCALE GENOMIC DNA]</scope>
    <source>
        <strain evidence="9 10">OXCC13</strain>
    </source>
</reference>
<dbReference type="GO" id="GO:0006508">
    <property type="term" value="P:proteolysis"/>
    <property type="evidence" value="ECO:0007669"/>
    <property type="project" value="UniProtKB-KW"/>
</dbReference>
<dbReference type="Pfam" id="PF01551">
    <property type="entry name" value="Peptidase_M23"/>
    <property type="match status" value="1"/>
</dbReference>
<dbReference type="InterPro" id="IPR011055">
    <property type="entry name" value="Dup_hybrid_motif"/>
</dbReference>
<evidence type="ECO:0000313" key="9">
    <source>
        <dbReference type="EMBL" id="EEO30421.1"/>
    </source>
</evidence>
<evidence type="ECO:0000259" key="8">
    <source>
        <dbReference type="Pfam" id="PF22310"/>
    </source>
</evidence>
<keyword evidence="10" id="KW-1185">Reference proteome</keyword>
<keyword evidence="5" id="KW-0862">Zinc</keyword>
<feature type="domain" description="M23ase beta-sheet core" evidence="7">
    <location>
        <begin position="332"/>
        <end position="428"/>
    </location>
</feature>
<feature type="domain" description="DD-carboxypeptidase/endopeptidase Mpg-like N-terminal" evidence="8">
    <location>
        <begin position="107"/>
        <end position="161"/>
    </location>
</feature>
<dbReference type="PANTHER" id="PTHR21666:SF288">
    <property type="entry name" value="CELL DIVISION PROTEIN YTFB"/>
    <property type="match status" value="1"/>
</dbReference>
<dbReference type="GO" id="GO:0004222">
    <property type="term" value="F:metalloendopeptidase activity"/>
    <property type="evidence" value="ECO:0007669"/>
    <property type="project" value="TreeGrafter"/>
</dbReference>
<evidence type="ECO:0000256" key="4">
    <source>
        <dbReference type="ARBA" id="ARBA00022801"/>
    </source>
</evidence>
<dbReference type="Gene3D" id="2.70.70.10">
    <property type="entry name" value="Glucose Permease (Domain IIA)"/>
    <property type="match status" value="1"/>
</dbReference>
<dbReference type="HOGENOM" id="CLU_026846_4_1_4"/>
<dbReference type="RefSeq" id="WP_005881561.1">
    <property type="nucleotide sequence ID" value="NZ_CP019430.1"/>
</dbReference>
<evidence type="ECO:0000256" key="2">
    <source>
        <dbReference type="ARBA" id="ARBA00022670"/>
    </source>
</evidence>
<keyword evidence="2" id="KW-0645">Protease</keyword>
<dbReference type="Gene3D" id="3.10.450.350">
    <property type="match status" value="2"/>
</dbReference>
<evidence type="ECO:0000256" key="1">
    <source>
        <dbReference type="ARBA" id="ARBA00001947"/>
    </source>
</evidence>
<sequence length="473" mass="52195">MRFIEKLKHLLSIGKAQRILSVQELKQHPLFQKAKKSLLGRCQKTRGVSVVALSFAFIAFGAAATAPGSPPDKDNITVTTVKEDIPLPSLSDQLEKLRGEKQFFAREDKIRPGDTLGTLLTRLGVDDQQAFQFIKSDEKAKAFLHLKAGRTVQAKTDDKGTLYWLSAATTDPQEGVTIVVTRTDAGFTSSNEVAKTERIVEMRSGTIQSSLFGATDTAGVPDAVTKKLIEMFSTHIDFNSDLRRGDHFNVVYETFWQNGKLLRTGNILAAEFVNAGETHQIIWFERLPGKGDYYDFSGKSNKKAFLKSPLEFTRVSSGFATRVHPVTGNIRQHKGIDFAAPTGTPIRAAADGTINFSGWQNGYGNFIVLKHWGAYSTAYGHMSRIAPGMSRGKKVSQGDIIGYVGSTGLSTGPHLHYEFRVNNVQQNPTKIDMPNAHPLTAREMVKFKANLADMQHRFSLMDSSSHQRQAASN</sequence>
<dbReference type="Pfam" id="PF22310">
    <property type="entry name" value="NMB0315_dom_I"/>
    <property type="match status" value="1"/>
</dbReference>
<protein>
    <submittedName>
        <fullName evidence="9">Peptidase, M23 family</fullName>
        <ecNumber evidence="9">3.5.1.-</ecNumber>
    </submittedName>
</protein>
<organism evidence="9 10">
    <name type="scientific">Oxalobacter formigenes OXCC13</name>
    <dbReference type="NCBI Taxonomy" id="556269"/>
    <lineage>
        <taxon>Bacteria</taxon>
        <taxon>Pseudomonadati</taxon>
        <taxon>Pseudomonadota</taxon>
        <taxon>Betaproteobacteria</taxon>
        <taxon>Burkholderiales</taxon>
        <taxon>Oxalobacteraceae</taxon>
        <taxon>Oxalobacter</taxon>
    </lineage>
</organism>
<dbReference type="GeneID" id="77134562"/>
<dbReference type="InterPro" id="IPR016047">
    <property type="entry name" value="M23ase_b-sheet_dom"/>
</dbReference>
<dbReference type="EMBL" id="GG658170">
    <property type="protein sequence ID" value="EEO30421.1"/>
    <property type="molecule type" value="Genomic_DNA"/>
</dbReference>
<dbReference type="InterPro" id="IPR054512">
    <property type="entry name" value="NMB0315-like_N"/>
</dbReference>
<accession>C3XB45</accession>
<gene>
    <name evidence="9" type="ORF">OFBG_01449</name>
</gene>
<dbReference type="EC" id="3.5.1.-" evidence="9"/>
<evidence type="ECO:0000256" key="6">
    <source>
        <dbReference type="ARBA" id="ARBA00023049"/>
    </source>
</evidence>